<protein>
    <submittedName>
        <fullName evidence="3">UDP-N-acetylglucosamine 2-epimerase</fullName>
        <ecNumber evidence="3">5.1.3.14</ecNumber>
    </submittedName>
</protein>
<dbReference type="EMBL" id="CP046457">
    <property type="protein sequence ID" value="QGU00164.1"/>
    <property type="molecule type" value="Genomic_DNA"/>
</dbReference>
<dbReference type="PANTHER" id="PTHR43174">
    <property type="entry name" value="UDP-N-ACETYLGLUCOSAMINE 2-EPIMERASE"/>
    <property type="match status" value="1"/>
</dbReference>
<sequence length="361" mass="40876">MKIMTILGTRPEIIRLSKIIPLLDKYYNHVLVNTGQNFDPKLNDIFFNELGIRQVNYSLDCNYKKGIEQISYILTSCENILSLEKPDRILILGDTNSALSAIVAKRMGIPVFHMEAGNRCYDDRVPEEINRRIVDHCSDILLPYTERSRANLLSEGIPSHKIFVTGNPIKEVLDYYAVDIQASKVLEKLNIKAKPYFLATLHRAENVDVSYRLNKFMEALHLLNLEYEIPVICSLHPRTRSKLNKNNQILNRNEITFIEPIGLFDFIKLQQNAHCVLSDSGTVQEECCIMGIPNVTLRDVTERPETVENGSCIISGCEPADIINAVEIAVNLENTWSIPAEYTNNQVSTSVVKIISSALPQ</sequence>
<dbReference type="EC" id="5.1.3.14" evidence="3"/>
<dbReference type="Pfam" id="PF02350">
    <property type="entry name" value="Epimerase_2"/>
    <property type="match status" value="1"/>
</dbReference>
<keyword evidence="1 3" id="KW-0413">Isomerase</keyword>
<keyword evidence="4" id="KW-1185">Reference proteome</keyword>
<dbReference type="OrthoDB" id="9803238at2"/>
<dbReference type="PANTHER" id="PTHR43174:SF1">
    <property type="entry name" value="UDP-N-ACETYLGLUCOSAMINE 2-EPIMERASE"/>
    <property type="match status" value="1"/>
</dbReference>
<comment type="similarity">
    <text evidence="1">Belongs to the UDP-N-acetylglucosamine 2-epimerase family.</text>
</comment>
<evidence type="ECO:0000313" key="3">
    <source>
        <dbReference type="EMBL" id="QGU00164.1"/>
    </source>
</evidence>
<dbReference type="Proteomes" id="UP000426444">
    <property type="component" value="Chromosome"/>
</dbReference>
<dbReference type="SUPFAM" id="SSF53756">
    <property type="entry name" value="UDP-Glycosyltransferase/glycogen phosphorylase"/>
    <property type="match status" value="1"/>
</dbReference>
<proteinExistence type="inferred from homology"/>
<dbReference type="KEGG" id="salq:SYNTR_1570"/>
<evidence type="ECO:0000259" key="2">
    <source>
        <dbReference type="Pfam" id="PF02350"/>
    </source>
</evidence>
<evidence type="ECO:0000313" key="4">
    <source>
        <dbReference type="Proteomes" id="UP000426444"/>
    </source>
</evidence>
<dbReference type="NCBIfam" id="TIGR00236">
    <property type="entry name" value="wecB"/>
    <property type="match status" value="1"/>
</dbReference>
<dbReference type="GO" id="GO:0008761">
    <property type="term" value="F:UDP-N-acetylglucosamine 2-epimerase activity"/>
    <property type="evidence" value="ECO:0007669"/>
    <property type="project" value="UniProtKB-EC"/>
</dbReference>
<feature type="domain" description="UDP-N-acetylglucosamine 2-epimerase" evidence="2">
    <location>
        <begin position="27"/>
        <end position="355"/>
    </location>
</feature>
<dbReference type="InterPro" id="IPR003331">
    <property type="entry name" value="UDP_GlcNAc_Epimerase_2_dom"/>
</dbReference>
<dbReference type="InterPro" id="IPR029767">
    <property type="entry name" value="WecB-like"/>
</dbReference>
<gene>
    <name evidence="3" type="ORF">SYNTR_1570</name>
</gene>
<dbReference type="CDD" id="cd03786">
    <property type="entry name" value="GTB_UDP-GlcNAc_2-Epimerase"/>
    <property type="match status" value="1"/>
</dbReference>
<dbReference type="RefSeq" id="WP_156203980.1">
    <property type="nucleotide sequence ID" value="NZ_CP046457.1"/>
</dbReference>
<dbReference type="AlphaFoldDB" id="A0A6I6DJ73"/>
<reference evidence="4" key="1">
    <citation type="journal article" date="2019" name="Microbiology">
        <title>Complete Genome Sequence of an Uncultured Bacterium of the Candidate Phylum Bipolaricaulota.</title>
        <authorList>
            <person name="Kadnikov V.V."/>
            <person name="Mardanov A.V."/>
            <person name="Beletsky A.V."/>
            <person name="Frank Y.A."/>
            <person name="Karnachuk O.V."/>
            <person name="Ravin N.V."/>
        </authorList>
    </citation>
    <scope>NUCLEOTIDE SEQUENCE [LARGE SCALE GENOMIC DNA]</scope>
</reference>
<accession>A0A6I6DJ73</accession>
<name>A0A6I6DJ73_9FIRM</name>
<organism evidence="3 4">
    <name type="scientific">Candidatus Syntrophocurvum alkaliphilum</name>
    <dbReference type="NCBI Taxonomy" id="2293317"/>
    <lineage>
        <taxon>Bacteria</taxon>
        <taxon>Bacillati</taxon>
        <taxon>Bacillota</taxon>
        <taxon>Clostridia</taxon>
        <taxon>Eubacteriales</taxon>
        <taxon>Syntrophomonadaceae</taxon>
        <taxon>Candidatus Syntrophocurvum</taxon>
    </lineage>
</organism>
<dbReference type="Gene3D" id="3.40.50.2000">
    <property type="entry name" value="Glycogen Phosphorylase B"/>
    <property type="match status" value="2"/>
</dbReference>
<evidence type="ECO:0000256" key="1">
    <source>
        <dbReference type="RuleBase" id="RU003513"/>
    </source>
</evidence>